<feature type="region of interest" description="Disordered" evidence="1">
    <location>
        <begin position="39"/>
        <end position="74"/>
    </location>
</feature>
<reference evidence="2" key="2">
    <citation type="submission" date="2012-05" db="EMBL/GenBank/DDBJ databases">
        <title>The Genome Annotation of Fusarium oxysporum Cotton.</title>
        <authorList>
            <consortium name="The Broad Institute Genomics Platform"/>
            <person name="Ma L.-J."/>
            <person name="Corby-Kistler H."/>
            <person name="Broz K."/>
            <person name="Gale L.R."/>
            <person name="Jonkers W."/>
            <person name="O'Donnell K."/>
            <person name="Ploetz R."/>
            <person name="Steinberg C."/>
            <person name="Schwartz D.C."/>
            <person name="VanEtten H."/>
            <person name="Zhou S."/>
            <person name="Young S.K."/>
            <person name="Zeng Q."/>
            <person name="Gargeya S."/>
            <person name="Fitzgerald M."/>
            <person name="Abouelleil A."/>
            <person name="Alvarado L."/>
            <person name="Chapman S.B."/>
            <person name="Gainer-Dewar J."/>
            <person name="Goldberg J."/>
            <person name="Griggs A."/>
            <person name="Gujja S."/>
            <person name="Hansen M."/>
            <person name="Howarth C."/>
            <person name="Imamovic A."/>
            <person name="Ireland A."/>
            <person name="Larimer J."/>
            <person name="McCowan C."/>
            <person name="Murphy C."/>
            <person name="Pearson M."/>
            <person name="Poon T.W."/>
            <person name="Priest M."/>
            <person name="Roberts A."/>
            <person name="Saif S."/>
            <person name="Shea T."/>
            <person name="Sykes S."/>
            <person name="Wortman J."/>
            <person name="Nusbaum C."/>
            <person name="Birren B."/>
        </authorList>
    </citation>
    <scope>NUCLEOTIDE SEQUENCE</scope>
    <source>
        <strain evidence="2">25433</strain>
    </source>
</reference>
<gene>
    <name evidence="2" type="ORF">FOTG_01549</name>
</gene>
<organism evidence="2">
    <name type="scientific">Fusarium oxysporum f. sp. vasinfectum 25433</name>
    <dbReference type="NCBI Taxonomy" id="1089449"/>
    <lineage>
        <taxon>Eukaryota</taxon>
        <taxon>Fungi</taxon>
        <taxon>Dikarya</taxon>
        <taxon>Ascomycota</taxon>
        <taxon>Pezizomycotina</taxon>
        <taxon>Sordariomycetes</taxon>
        <taxon>Hypocreomycetidae</taxon>
        <taxon>Hypocreales</taxon>
        <taxon>Nectriaceae</taxon>
        <taxon>Fusarium</taxon>
        <taxon>Fusarium oxysporum species complex</taxon>
    </lineage>
</organism>
<feature type="compositionally biased region" description="Basic and acidic residues" evidence="1">
    <location>
        <begin position="41"/>
        <end position="52"/>
    </location>
</feature>
<dbReference type="Proteomes" id="UP000030701">
    <property type="component" value="Unassembled WGS sequence"/>
</dbReference>
<name>X0M9I4_FUSOX</name>
<dbReference type="EMBL" id="JH657919">
    <property type="protein sequence ID" value="EXM34904.1"/>
    <property type="molecule type" value="Genomic_DNA"/>
</dbReference>
<evidence type="ECO:0000256" key="1">
    <source>
        <dbReference type="SAM" id="MobiDB-lite"/>
    </source>
</evidence>
<proteinExistence type="predicted"/>
<protein>
    <submittedName>
        <fullName evidence="2">Uncharacterized protein</fullName>
    </submittedName>
</protein>
<sequence>MHGCGVQGRPLISTMQAMGCNRQSSMACRILRSAKQNQLKNHFDRAPRRDSKVNPVVKKQKRKASNREPADLTQTRDGPSFWRFLLLLMVICATCHDPYRTLTIDICLPLNGTREKATTSRGCRSMCAKDCRDPLVAGLVCCALINMAVKTCTSSTGSDRAATIVMS</sequence>
<accession>X0M9I4</accession>
<evidence type="ECO:0000313" key="2">
    <source>
        <dbReference type="EMBL" id="EXM34904.1"/>
    </source>
</evidence>
<reference evidence="2" key="1">
    <citation type="submission" date="2011-11" db="EMBL/GenBank/DDBJ databases">
        <title>The Genome Sequence of Fusarium oxysporum Cotton.</title>
        <authorList>
            <consortium name="The Broad Institute Genome Sequencing Platform"/>
            <person name="Ma L.-J."/>
            <person name="Gale L.R."/>
            <person name="Schwartz D.C."/>
            <person name="Zhou S."/>
            <person name="Corby-Kistler H."/>
            <person name="Young S.K."/>
            <person name="Zeng Q."/>
            <person name="Gargeya S."/>
            <person name="Fitzgerald M."/>
            <person name="Haas B."/>
            <person name="Abouelleil A."/>
            <person name="Alvarado L."/>
            <person name="Arachchi H.M."/>
            <person name="Berlin A."/>
            <person name="Brown A."/>
            <person name="Chapman S.B."/>
            <person name="Chen Z."/>
            <person name="Dunbar C."/>
            <person name="Freedman E."/>
            <person name="Gearin G."/>
            <person name="Goldberg J."/>
            <person name="Griggs A."/>
            <person name="Gujja S."/>
            <person name="Heiman D."/>
            <person name="Howarth C."/>
            <person name="Larson L."/>
            <person name="Lui A."/>
            <person name="MacDonald P.J.P."/>
            <person name="Montmayeur A."/>
            <person name="Murphy C."/>
            <person name="Neiman D."/>
            <person name="Pearson M."/>
            <person name="Priest M."/>
            <person name="Roberts A."/>
            <person name="Saif S."/>
            <person name="Shea T."/>
            <person name="Shenoy N."/>
            <person name="Sisk P."/>
            <person name="Stolte C."/>
            <person name="Sykes S."/>
            <person name="Wortman J."/>
            <person name="Nusbaum C."/>
            <person name="Birren B."/>
        </authorList>
    </citation>
    <scope>NUCLEOTIDE SEQUENCE [LARGE SCALE GENOMIC DNA]</scope>
    <source>
        <strain evidence="2">25433</strain>
    </source>
</reference>
<dbReference type="AlphaFoldDB" id="X0M9I4"/>
<dbReference type="HOGENOM" id="CLU_1594615_0_0_1"/>